<reference evidence="1" key="1">
    <citation type="journal article" date="2020" name="mSystems">
        <title>Genome- and Community-Level Interaction Insights into Carbon Utilization and Element Cycling Functions of Hydrothermarchaeota in Hydrothermal Sediment.</title>
        <authorList>
            <person name="Zhou Z."/>
            <person name="Liu Y."/>
            <person name="Xu W."/>
            <person name="Pan J."/>
            <person name="Luo Z.H."/>
            <person name="Li M."/>
        </authorList>
    </citation>
    <scope>NUCLEOTIDE SEQUENCE [LARGE SCALE GENOMIC DNA]</scope>
    <source>
        <strain evidence="1">HyVt-92</strain>
    </source>
</reference>
<dbReference type="GO" id="GO:0019441">
    <property type="term" value="P:L-tryptophan catabolic process to kynurenine"/>
    <property type="evidence" value="ECO:0007669"/>
    <property type="project" value="InterPro"/>
</dbReference>
<proteinExistence type="predicted"/>
<dbReference type="Gene3D" id="3.50.30.50">
    <property type="entry name" value="Putative cyclase"/>
    <property type="match status" value="1"/>
</dbReference>
<organism evidence="1">
    <name type="scientific">Aerophobetes bacterium</name>
    <dbReference type="NCBI Taxonomy" id="2030807"/>
    <lineage>
        <taxon>Bacteria</taxon>
        <taxon>Candidatus Aerophobota</taxon>
    </lineage>
</organism>
<dbReference type="GO" id="GO:0004061">
    <property type="term" value="F:arylformamidase activity"/>
    <property type="evidence" value="ECO:0007669"/>
    <property type="project" value="InterPro"/>
</dbReference>
<sequence>MFFNPDKYKLIDISYTVIPGEDPDRPFAIQKALLQDKTFRYDILKTHSHVGTHVEVEAHFYGKGRSITDYPLEAFYGPGILFSVREMKITDDTCERAIGREIKKGDIVVIRNDTEVKLSKQEVYSEIKSKLPTFTPEAAEWMAEKEVKMLVLDFIRMGDSIENVRRFHDILMKKGTVFVEIVDNLDKITKPRFFVMALPYKVQGLDSSFCRAIVIEEK</sequence>
<dbReference type="Pfam" id="PF04199">
    <property type="entry name" value="Cyclase"/>
    <property type="match status" value="1"/>
</dbReference>
<dbReference type="AlphaFoldDB" id="A0A7V5M029"/>
<evidence type="ECO:0000313" key="1">
    <source>
        <dbReference type="EMBL" id="HHF98369.1"/>
    </source>
</evidence>
<dbReference type="EMBL" id="DRTT01000080">
    <property type="protein sequence ID" value="HHF98369.1"/>
    <property type="molecule type" value="Genomic_DNA"/>
</dbReference>
<evidence type="ECO:0008006" key="2">
    <source>
        <dbReference type="Google" id="ProtNLM"/>
    </source>
</evidence>
<comment type="caution">
    <text evidence="1">The sequence shown here is derived from an EMBL/GenBank/DDBJ whole genome shotgun (WGS) entry which is preliminary data.</text>
</comment>
<gene>
    <name evidence="1" type="ORF">ENL39_02655</name>
</gene>
<dbReference type="InterPro" id="IPR007325">
    <property type="entry name" value="KFase/CYL"/>
</dbReference>
<accession>A0A7V5M029</accession>
<dbReference type="SUPFAM" id="SSF102198">
    <property type="entry name" value="Putative cyclase"/>
    <property type="match status" value="1"/>
</dbReference>
<protein>
    <recommendedName>
        <fullName evidence="2">Cyclase family protein</fullName>
    </recommendedName>
</protein>
<dbReference type="Proteomes" id="UP000886070">
    <property type="component" value="Unassembled WGS sequence"/>
</dbReference>
<dbReference type="InterPro" id="IPR037175">
    <property type="entry name" value="KFase_sf"/>
</dbReference>
<dbReference type="PANTHER" id="PTHR31118">
    <property type="entry name" value="CYCLASE-LIKE PROTEIN 2"/>
    <property type="match status" value="1"/>
</dbReference>
<name>A0A7V5M029_UNCAE</name>
<dbReference type="PANTHER" id="PTHR31118:SF12">
    <property type="entry name" value="CYCLASE-LIKE PROTEIN 2"/>
    <property type="match status" value="1"/>
</dbReference>